<evidence type="ECO:0000313" key="9">
    <source>
        <dbReference type="Proteomes" id="UP000184123"/>
    </source>
</evidence>
<dbReference type="EMBL" id="BJXU01000128">
    <property type="protein sequence ID" value="GEN25187.1"/>
    <property type="molecule type" value="Genomic_DNA"/>
</dbReference>
<dbReference type="InterPro" id="IPR008972">
    <property type="entry name" value="Cupredoxin"/>
</dbReference>
<keyword evidence="5" id="KW-0574">Periplasm</keyword>
<reference evidence="7 10" key="2">
    <citation type="submission" date="2019-07" db="EMBL/GenBank/DDBJ databases">
        <title>Whole genome shotgun sequence of Halomonas cupida NBRC 102219.</title>
        <authorList>
            <person name="Hosoyama A."/>
            <person name="Uohara A."/>
            <person name="Ohji S."/>
            <person name="Ichikawa N."/>
        </authorList>
    </citation>
    <scope>NUCLEOTIDE SEQUENCE [LARGE SCALE GENOMIC DNA]</scope>
    <source>
        <strain evidence="7 10">NBRC 102219</strain>
    </source>
</reference>
<dbReference type="GO" id="GO:0005507">
    <property type="term" value="F:copper ion binding"/>
    <property type="evidence" value="ECO:0007669"/>
    <property type="project" value="UniProtKB-UniRule"/>
</dbReference>
<reference evidence="8 9" key="1">
    <citation type="submission" date="2016-11" db="EMBL/GenBank/DDBJ databases">
        <authorList>
            <person name="Jaros S."/>
            <person name="Januszkiewicz K."/>
            <person name="Wedrychowicz H."/>
        </authorList>
    </citation>
    <scope>NUCLEOTIDE SEQUENCE [LARGE SCALE GENOMIC DNA]</scope>
    <source>
        <strain evidence="8 9">DSM 4740</strain>
    </source>
</reference>
<sequence length="167" mass="17579">MKTRSKALTLRLALATTALASLPFVGASSAMAEEESIPEECALTISSNDQMQFDQSELAVPASCSTVSLTLEHSGSMDATTMGHNWVLAATEDYEDVAKEGMQAGPDAGYLPADDDRVLAATDVIGGGESTTIEFSTEGMAGKDLTFFCSFPGHYSLMKGTFQVSES</sequence>
<dbReference type="InterPro" id="IPR050845">
    <property type="entry name" value="Cu-binding_ET"/>
</dbReference>
<dbReference type="Pfam" id="PF00127">
    <property type="entry name" value="Copper-bind"/>
    <property type="match status" value="1"/>
</dbReference>
<evidence type="ECO:0000256" key="3">
    <source>
        <dbReference type="ARBA" id="ARBA00022982"/>
    </source>
</evidence>
<dbReference type="OrthoDB" id="9814063at2"/>
<keyword evidence="2 5" id="KW-0479">Metal-binding</keyword>
<feature type="chain" id="PRO_5009735606" description="Azurin" evidence="5">
    <location>
        <begin position="21"/>
        <end position="167"/>
    </location>
</feature>
<feature type="domain" description="Blue (type 1) copper" evidence="6">
    <location>
        <begin position="40"/>
        <end position="164"/>
    </location>
</feature>
<accession>A0A1M7L9T4</accession>
<comment type="subcellular location">
    <subcellularLocation>
        <location evidence="5">Periplasm</location>
    </subcellularLocation>
</comment>
<dbReference type="EMBL" id="FRCA01000012">
    <property type="protein sequence ID" value="SHM74750.1"/>
    <property type="molecule type" value="Genomic_DNA"/>
</dbReference>
<evidence type="ECO:0000256" key="1">
    <source>
        <dbReference type="ARBA" id="ARBA00022448"/>
    </source>
</evidence>
<name>A0A1M7L9T4_9GAMM</name>
<evidence type="ECO:0000259" key="6">
    <source>
        <dbReference type="Pfam" id="PF00127"/>
    </source>
</evidence>
<dbReference type="SUPFAM" id="SSF49503">
    <property type="entry name" value="Cupredoxins"/>
    <property type="match status" value="1"/>
</dbReference>
<comment type="function">
    <text evidence="5">Transfers electrons from cytochrome c551 to cytochrome oxidase.</text>
</comment>
<feature type="signal peptide" evidence="5">
    <location>
        <begin position="1"/>
        <end position="20"/>
    </location>
</feature>
<dbReference type="STRING" id="44933.SAMN05660971_03762"/>
<evidence type="ECO:0000313" key="7">
    <source>
        <dbReference type="EMBL" id="GEN25187.1"/>
    </source>
</evidence>
<dbReference type="Proteomes" id="UP000184123">
    <property type="component" value="Unassembled WGS sequence"/>
</dbReference>
<dbReference type="PANTHER" id="PTHR38439:SF2">
    <property type="entry name" value="OUTER MEMBRANE PROTEIN H.8"/>
    <property type="match status" value="1"/>
</dbReference>
<keyword evidence="1 5" id="KW-0813">Transport</keyword>
<dbReference type="Gene3D" id="2.60.40.420">
    <property type="entry name" value="Cupredoxins - blue copper proteins"/>
    <property type="match status" value="1"/>
</dbReference>
<evidence type="ECO:0000313" key="10">
    <source>
        <dbReference type="Proteomes" id="UP000321726"/>
    </source>
</evidence>
<evidence type="ECO:0000256" key="4">
    <source>
        <dbReference type="ARBA" id="ARBA00023008"/>
    </source>
</evidence>
<dbReference type="GO" id="GO:0042597">
    <property type="term" value="C:periplasmic space"/>
    <property type="evidence" value="ECO:0007669"/>
    <property type="project" value="UniProtKB-SubCell"/>
</dbReference>
<dbReference type="Proteomes" id="UP000321726">
    <property type="component" value="Unassembled WGS sequence"/>
</dbReference>
<evidence type="ECO:0000256" key="2">
    <source>
        <dbReference type="ARBA" id="ARBA00022723"/>
    </source>
</evidence>
<dbReference type="InterPro" id="IPR014068">
    <property type="entry name" value="Azurin"/>
</dbReference>
<protein>
    <recommendedName>
        <fullName evidence="5">Azurin</fullName>
    </recommendedName>
</protein>
<gene>
    <name evidence="7" type="primary">azu</name>
    <name evidence="7" type="ORF">HCU01_31360</name>
    <name evidence="8" type="ORF">SAMN05660971_03762</name>
</gene>
<dbReference type="RefSeq" id="WP_073436752.1">
    <property type="nucleotide sequence ID" value="NZ_BJXU01000128.1"/>
</dbReference>
<keyword evidence="10" id="KW-1185">Reference proteome</keyword>
<organism evidence="8 9">
    <name type="scientific">Halomonas cupida</name>
    <dbReference type="NCBI Taxonomy" id="44933"/>
    <lineage>
        <taxon>Bacteria</taxon>
        <taxon>Pseudomonadati</taxon>
        <taxon>Pseudomonadota</taxon>
        <taxon>Gammaproteobacteria</taxon>
        <taxon>Oceanospirillales</taxon>
        <taxon>Halomonadaceae</taxon>
        <taxon>Halomonas</taxon>
    </lineage>
</organism>
<proteinExistence type="predicted"/>
<keyword evidence="3 5" id="KW-0249">Electron transport</keyword>
<keyword evidence="5" id="KW-0732">Signal</keyword>
<keyword evidence="4 5" id="KW-0186">Copper</keyword>
<evidence type="ECO:0000256" key="5">
    <source>
        <dbReference type="RuleBase" id="RU363017"/>
    </source>
</evidence>
<dbReference type="NCBIfam" id="TIGR02695">
    <property type="entry name" value="azurin"/>
    <property type="match status" value="1"/>
</dbReference>
<dbReference type="PANTHER" id="PTHR38439">
    <property type="entry name" value="AURACYANIN-B"/>
    <property type="match status" value="1"/>
</dbReference>
<evidence type="ECO:0000313" key="8">
    <source>
        <dbReference type="EMBL" id="SHM74750.1"/>
    </source>
</evidence>
<dbReference type="CDD" id="cd13922">
    <property type="entry name" value="Azurin"/>
    <property type="match status" value="1"/>
</dbReference>
<dbReference type="InterPro" id="IPR000923">
    <property type="entry name" value="BlueCu_1"/>
</dbReference>
<dbReference type="AlphaFoldDB" id="A0A1M7L9T4"/>
<dbReference type="GO" id="GO:0009055">
    <property type="term" value="F:electron transfer activity"/>
    <property type="evidence" value="ECO:0007669"/>
    <property type="project" value="InterPro"/>
</dbReference>